<dbReference type="PANTHER" id="PTHR13693">
    <property type="entry name" value="CLASS II AMINOTRANSFERASE/8-AMINO-7-OXONONANOATE SYNTHASE"/>
    <property type="match status" value="1"/>
</dbReference>
<accession>A0A2I1CZQ8</accession>
<dbReference type="OrthoDB" id="4322453at2759"/>
<dbReference type="EMBL" id="MSFM01000008">
    <property type="protein sequence ID" value="PKY03117.1"/>
    <property type="molecule type" value="Genomic_DNA"/>
</dbReference>
<dbReference type="GO" id="GO:0030170">
    <property type="term" value="F:pyridoxal phosphate binding"/>
    <property type="evidence" value="ECO:0007669"/>
    <property type="project" value="InterPro"/>
</dbReference>
<dbReference type="Pfam" id="PF00155">
    <property type="entry name" value="Aminotran_1_2"/>
    <property type="match status" value="1"/>
</dbReference>
<feature type="domain" description="Aminotransferase class I/classII large" evidence="3">
    <location>
        <begin position="159"/>
        <end position="230"/>
    </location>
</feature>
<dbReference type="GeneID" id="36540448"/>
<reference evidence="4" key="1">
    <citation type="submission" date="2016-12" db="EMBL/GenBank/DDBJ databases">
        <title>The genomes of Aspergillus section Nigri reveals drivers in fungal speciation.</title>
        <authorList>
            <consortium name="DOE Joint Genome Institute"/>
            <person name="Vesth T.C."/>
            <person name="Nybo J."/>
            <person name="Theobald S."/>
            <person name="Brandl J."/>
            <person name="Frisvad J.C."/>
            <person name="Nielsen K.F."/>
            <person name="Lyhne E.K."/>
            <person name="Kogle M.E."/>
            <person name="Kuo A."/>
            <person name="Riley R."/>
            <person name="Clum A."/>
            <person name="Nolan M."/>
            <person name="Lipzen A."/>
            <person name="Salamov A."/>
            <person name="Henrissat B."/>
            <person name="Wiebenga A."/>
            <person name="De vries R.P."/>
            <person name="Grigoriev I.V."/>
            <person name="Mortensen U.H."/>
            <person name="Andersen M.R."/>
            <person name="Baker S.E."/>
        </authorList>
    </citation>
    <scope>NUCLEOTIDE SEQUENCE</scope>
    <source>
        <strain evidence="4">IBT 28561</strain>
    </source>
</reference>
<dbReference type="VEuPathDB" id="FungiDB:P168DRAFT_177493"/>
<evidence type="ECO:0000256" key="1">
    <source>
        <dbReference type="ARBA" id="ARBA00001933"/>
    </source>
</evidence>
<evidence type="ECO:0000256" key="2">
    <source>
        <dbReference type="ARBA" id="ARBA00022679"/>
    </source>
</evidence>
<dbReference type="InterPro" id="IPR015424">
    <property type="entry name" value="PyrdxlP-dep_Trfase"/>
</dbReference>
<organism evidence="4 5">
    <name type="scientific">Aspergillus campestris (strain IBT 28561)</name>
    <dbReference type="NCBI Taxonomy" id="1392248"/>
    <lineage>
        <taxon>Eukaryota</taxon>
        <taxon>Fungi</taxon>
        <taxon>Dikarya</taxon>
        <taxon>Ascomycota</taxon>
        <taxon>Pezizomycotina</taxon>
        <taxon>Eurotiomycetes</taxon>
        <taxon>Eurotiomycetidae</taxon>
        <taxon>Eurotiales</taxon>
        <taxon>Aspergillaceae</taxon>
        <taxon>Aspergillus</taxon>
        <taxon>Aspergillus subgen. Circumdati</taxon>
    </lineage>
</organism>
<gene>
    <name evidence="4" type="ORF">P168DRAFT_177493</name>
</gene>
<keyword evidence="2" id="KW-0808">Transferase</keyword>
<proteinExistence type="predicted"/>
<evidence type="ECO:0000259" key="3">
    <source>
        <dbReference type="Pfam" id="PF00155"/>
    </source>
</evidence>
<dbReference type="GO" id="GO:0016740">
    <property type="term" value="F:transferase activity"/>
    <property type="evidence" value="ECO:0007669"/>
    <property type="project" value="UniProtKB-KW"/>
</dbReference>
<comment type="cofactor">
    <cofactor evidence="1">
        <name>pyridoxal 5'-phosphate</name>
        <dbReference type="ChEBI" id="CHEBI:597326"/>
    </cofactor>
</comment>
<dbReference type="Proteomes" id="UP000234254">
    <property type="component" value="Unassembled WGS sequence"/>
</dbReference>
<dbReference type="InterPro" id="IPR004839">
    <property type="entry name" value="Aminotransferase_I/II_large"/>
</dbReference>
<dbReference type="Gene3D" id="3.40.640.10">
    <property type="entry name" value="Type I PLP-dependent aspartate aminotransferase-like (Major domain)"/>
    <property type="match status" value="1"/>
</dbReference>
<evidence type="ECO:0000313" key="5">
    <source>
        <dbReference type="Proteomes" id="UP000234254"/>
    </source>
</evidence>
<sequence>MLSLHLPVPRSHPGARIVATNIPGGGRFIALWGEWRVRVIKEPINCATFNYSALPDMNGGSLAPMEDVLRQLPLTLGENDRLESRATAACATYMGYTGCVFTGSGFTADLLAFAKIASWALQTHGTCIILYDDCAHGSLQASAIQAARVGATEGDHAGGVSVMKFMHNDMDHLRYMLGRCPKKAQVCVAIEGLYSADGSIPPIPNILELKEYYNFLLLVNESHGFLSFGSGGRGCFEYWRDLGYDCPTGEVAIMTTSLAGNG</sequence>
<keyword evidence="5" id="KW-1185">Reference proteome</keyword>
<dbReference type="InterPro" id="IPR050087">
    <property type="entry name" value="AON_synthase_class-II"/>
</dbReference>
<dbReference type="RefSeq" id="XP_024691711.1">
    <property type="nucleotide sequence ID" value="XM_024832925.1"/>
</dbReference>
<protein>
    <recommendedName>
        <fullName evidence="3">Aminotransferase class I/classII large domain-containing protein</fullName>
    </recommendedName>
</protein>
<evidence type="ECO:0000313" key="4">
    <source>
        <dbReference type="EMBL" id="PKY03117.1"/>
    </source>
</evidence>
<name>A0A2I1CZQ8_ASPC2</name>
<dbReference type="SUPFAM" id="SSF53383">
    <property type="entry name" value="PLP-dependent transferases"/>
    <property type="match status" value="1"/>
</dbReference>
<comment type="caution">
    <text evidence="4">The sequence shown here is derived from an EMBL/GenBank/DDBJ whole genome shotgun (WGS) entry which is preliminary data.</text>
</comment>
<dbReference type="InterPro" id="IPR015421">
    <property type="entry name" value="PyrdxlP-dep_Trfase_major"/>
</dbReference>
<dbReference type="AlphaFoldDB" id="A0A2I1CZQ8"/>